<accession>A0A8H6N838</accession>
<feature type="region of interest" description="Disordered" evidence="6">
    <location>
        <begin position="139"/>
        <end position="161"/>
    </location>
</feature>
<dbReference type="GO" id="GO:0008270">
    <property type="term" value="F:zinc ion binding"/>
    <property type="evidence" value="ECO:0007669"/>
    <property type="project" value="InterPro"/>
</dbReference>
<comment type="caution">
    <text evidence="8">The sequence shown here is derived from an EMBL/GenBank/DDBJ whole genome shotgun (WGS) entry which is preliminary data.</text>
</comment>
<keyword evidence="3" id="KW-0805">Transcription regulation</keyword>
<keyword evidence="5" id="KW-0539">Nucleus</keyword>
<evidence type="ECO:0000313" key="8">
    <source>
        <dbReference type="EMBL" id="KAF6823847.1"/>
    </source>
</evidence>
<feature type="region of interest" description="Disordered" evidence="6">
    <location>
        <begin position="183"/>
        <end position="240"/>
    </location>
</feature>
<keyword evidence="4" id="KW-0804">Transcription</keyword>
<feature type="region of interest" description="Disordered" evidence="6">
    <location>
        <begin position="841"/>
        <end position="863"/>
    </location>
</feature>
<feature type="compositionally biased region" description="Low complexity" evidence="6">
    <location>
        <begin position="21"/>
        <end position="31"/>
    </location>
</feature>
<dbReference type="Pfam" id="PF00172">
    <property type="entry name" value="Zn_clus"/>
    <property type="match status" value="1"/>
</dbReference>
<dbReference type="Proteomes" id="UP000654918">
    <property type="component" value="Unassembled WGS sequence"/>
</dbReference>
<dbReference type="EMBL" id="WIGO01000204">
    <property type="protein sequence ID" value="KAF6823847.1"/>
    <property type="molecule type" value="Genomic_DNA"/>
</dbReference>
<dbReference type="CDD" id="cd12148">
    <property type="entry name" value="fungal_TF_MHR"/>
    <property type="match status" value="1"/>
</dbReference>
<feature type="domain" description="Zn(2)-C6 fungal-type" evidence="7">
    <location>
        <begin position="101"/>
        <end position="141"/>
    </location>
</feature>
<feature type="region of interest" description="Disordered" evidence="6">
    <location>
        <begin position="1"/>
        <end position="35"/>
    </location>
</feature>
<keyword evidence="9" id="KW-1185">Reference proteome</keyword>
<feature type="region of interest" description="Disordered" evidence="6">
    <location>
        <begin position="750"/>
        <end position="795"/>
    </location>
</feature>
<evidence type="ECO:0000256" key="5">
    <source>
        <dbReference type="ARBA" id="ARBA00023242"/>
    </source>
</evidence>
<organism evidence="8 9">
    <name type="scientific">Colletotrichum plurivorum</name>
    <dbReference type="NCBI Taxonomy" id="2175906"/>
    <lineage>
        <taxon>Eukaryota</taxon>
        <taxon>Fungi</taxon>
        <taxon>Dikarya</taxon>
        <taxon>Ascomycota</taxon>
        <taxon>Pezizomycotina</taxon>
        <taxon>Sordariomycetes</taxon>
        <taxon>Hypocreomycetidae</taxon>
        <taxon>Glomerellales</taxon>
        <taxon>Glomerellaceae</taxon>
        <taxon>Colletotrichum</taxon>
        <taxon>Colletotrichum orchidearum species complex</taxon>
    </lineage>
</organism>
<name>A0A8H6N838_9PEZI</name>
<feature type="compositionally biased region" description="Basic and acidic residues" evidence="6">
    <location>
        <begin position="1"/>
        <end position="14"/>
    </location>
</feature>
<evidence type="ECO:0000256" key="2">
    <source>
        <dbReference type="ARBA" id="ARBA00022723"/>
    </source>
</evidence>
<evidence type="ECO:0000256" key="6">
    <source>
        <dbReference type="SAM" id="MobiDB-lite"/>
    </source>
</evidence>
<dbReference type="InterPro" id="IPR036864">
    <property type="entry name" value="Zn2-C6_fun-type_DNA-bd_sf"/>
</dbReference>
<dbReference type="Pfam" id="PF04082">
    <property type="entry name" value="Fungal_trans"/>
    <property type="match status" value="1"/>
</dbReference>
<reference evidence="8" key="1">
    <citation type="journal article" date="2020" name="Phytopathology">
        <title>Genome Sequence Resources of Colletotrichum truncatum, C. plurivorum, C. musicola, and C. sojae: Four Species Pathogenic to Soybean (Glycine max).</title>
        <authorList>
            <person name="Rogerio F."/>
            <person name="Boufleur T.R."/>
            <person name="Ciampi-Guillardi M."/>
            <person name="Sukno S.A."/>
            <person name="Thon M.R."/>
            <person name="Massola Junior N.S."/>
            <person name="Baroncelli R."/>
        </authorList>
    </citation>
    <scope>NUCLEOTIDE SEQUENCE</scope>
    <source>
        <strain evidence="8">LFN00145</strain>
    </source>
</reference>
<feature type="non-terminal residue" evidence="8">
    <location>
        <position position="1"/>
    </location>
</feature>
<keyword evidence="2" id="KW-0479">Metal-binding</keyword>
<proteinExistence type="predicted"/>
<dbReference type="GO" id="GO:0000981">
    <property type="term" value="F:DNA-binding transcription factor activity, RNA polymerase II-specific"/>
    <property type="evidence" value="ECO:0007669"/>
    <property type="project" value="InterPro"/>
</dbReference>
<dbReference type="SUPFAM" id="SSF57701">
    <property type="entry name" value="Zn2/Cys6 DNA-binding domain"/>
    <property type="match status" value="1"/>
</dbReference>
<dbReference type="AlphaFoldDB" id="A0A8H6N838"/>
<dbReference type="InterPro" id="IPR050815">
    <property type="entry name" value="TF_fung"/>
</dbReference>
<evidence type="ECO:0000313" key="9">
    <source>
        <dbReference type="Proteomes" id="UP000654918"/>
    </source>
</evidence>
<dbReference type="PROSITE" id="PS50048">
    <property type="entry name" value="ZN2_CY6_FUNGAL_2"/>
    <property type="match status" value="1"/>
</dbReference>
<feature type="region of interest" description="Disordered" evidence="6">
    <location>
        <begin position="484"/>
        <end position="509"/>
    </location>
</feature>
<feature type="compositionally biased region" description="Polar residues" evidence="6">
    <location>
        <begin position="751"/>
        <end position="769"/>
    </location>
</feature>
<evidence type="ECO:0000259" key="7">
    <source>
        <dbReference type="PROSITE" id="PS50048"/>
    </source>
</evidence>
<dbReference type="Gene3D" id="4.10.240.10">
    <property type="entry name" value="Zn(2)-C6 fungal-type DNA-binding domain"/>
    <property type="match status" value="1"/>
</dbReference>
<evidence type="ECO:0000256" key="3">
    <source>
        <dbReference type="ARBA" id="ARBA00023015"/>
    </source>
</evidence>
<dbReference type="InterPro" id="IPR007219">
    <property type="entry name" value="XnlR_reg_dom"/>
</dbReference>
<evidence type="ECO:0000256" key="1">
    <source>
        <dbReference type="ARBA" id="ARBA00004123"/>
    </source>
</evidence>
<dbReference type="PANTHER" id="PTHR47338:SF23">
    <property type="entry name" value="ZN(II)2CYS6 TRANSCRIPTION FACTOR (EUROFUNG)"/>
    <property type="match status" value="1"/>
</dbReference>
<feature type="compositionally biased region" description="Polar residues" evidence="6">
    <location>
        <begin position="844"/>
        <end position="863"/>
    </location>
</feature>
<dbReference type="GO" id="GO:0006351">
    <property type="term" value="P:DNA-templated transcription"/>
    <property type="evidence" value="ECO:0007669"/>
    <property type="project" value="InterPro"/>
</dbReference>
<dbReference type="InterPro" id="IPR001138">
    <property type="entry name" value="Zn2Cys6_DnaBD"/>
</dbReference>
<comment type="subcellular location">
    <subcellularLocation>
        <location evidence="1">Nucleus</location>
    </subcellularLocation>
</comment>
<protein>
    <submittedName>
        <fullName evidence="8">Fungal specific transcription factor</fullName>
    </submittedName>
</protein>
<dbReference type="GO" id="GO:0003677">
    <property type="term" value="F:DNA binding"/>
    <property type="evidence" value="ECO:0007669"/>
    <property type="project" value="InterPro"/>
</dbReference>
<gene>
    <name evidence="8" type="ORF">CPLU01_11156</name>
</gene>
<dbReference type="PANTHER" id="PTHR47338">
    <property type="entry name" value="ZN(II)2CYS6 TRANSCRIPTION FACTOR (EUROFUNG)-RELATED"/>
    <property type="match status" value="1"/>
</dbReference>
<dbReference type="CDD" id="cd00067">
    <property type="entry name" value="GAL4"/>
    <property type="match status" value="1"/>
</dbReference>
<dbReference type="GO" id="GO:0005634">
    <property type="term" value="C:nucleus"/>
    <property type="evidence" value="ECO:0007669"/>
    <property type="project" value="UniProtKB-SubCell"/>
</dbReference>
<sequence length="863" mass="97400">RKSEEASHDYSPDRRLRRLSPAESSAPADPAYRPETSVKFAVDKLASALRYYCLLRSRPRENSWPTVPPKTPCRAIRRPDAMQDSITIEADDPVSATDLPSCEGCRRRKLKCTRQKPLCSHCERLEAVERVVFNQDDHCMRPNVPSPSTSHQPASERPDDTTSVLGILSTLAKEINKLNSTLATPTSSQISAVEPAPRSTTTAQLHGVDSESGRPTKRRRPGGTDQNETHVGASQTNTPHGLNYCSPVLEDVLDELLTIYFTRVQPWIPLLQEAGFRRRLRTEERGQLSVILHAMIVAALRFVKKDSQLLSPDLLEEEVRRAREFVILTSMNGLTVEHLQALAILAFTDIGNGESERAWPIGSLSRTVEYLQLSVEDEGRPKRSSFIRHRFMLQDPKSWVEEEERRRVFWNIFILDSFIILQILFRYYRMEHQPDSGRRVPSTACMWWALVFRDSRNHTLFRHLGPFCCQIGNSIPFLPAHYPSPSQSTSADGHEAEAQRSAGPRPGANSAVVDMSTIGAFAYYIESIESLSRVNTYFLQQDVNFKDRKEVSNWLTRFKELDLRLVHWKTFLPQQWKDSGISRKEMPGVMDPNMTVAHTTHNTSMILLHQRIAYPEPELGGIKLPSAYSAETCQGAASETANMVKKYLDSSPVDTLVSPQMSFCCFVSGKVLLVHWKRYGEELSTDFWVLVECLEEMSRRWLGAKSQASSLFGHFAERLRKLHQRCTSSAGLQLSVLEFADSGFEEARLEASSNVDASQPGPTKRTNSKQGERSVAVQGQLPIERDPPSVESTGDDLSAISRILMDQRFTEMDRIMSYDDIMFNTRFEDFNAGSSDGWAIQGNELGSNRPTFGDSSGSFWNPN</sequence>
<evidence type="ECO:0000256" key="4">
    <source>
        <dbReference type="ARBA" id="ARBA00023163"/>
    </source>
</evidence>